<evidence type="ECO:0000313" key="3">
    <source>
        <dbReference type="Proteomes" id="UP000248349"/>
    </source>
</evidence>
<sequence length="54" mass="5816">MVIISSATPPPERHYRDSPSDSVSPAPGSRVWTQWAWISVGGSCRGRDPGFLCG</sequence>
<feature type="region of interest" description="Disordered" evidence="1">
    <location>
        <begin position="1"/>
        <end position="28"/>
    </location>
</feature>
<name>A0A318ZC71_9EURO</name>
<evidence type="ECO:0000313" key="2">
    <source>
        <dbReference type="EMBL" id="PYH45071.1"/>
    </source>
</evidence>
<dbReference type="AlphaFoldDB" id="A0A318ZC71"/>
<reference evidence="2 3" key="1">
    <citation type="submission" date="2016-12" db="EMBL/GenBank/DDBJ databases">
        <title>The genomes of Aspergillus section Nigri reveals drivers in fungal speciation.</title>
        <authorList>
            <consortium name="DOE Joint Genome Institute"/>
            <person name="Vesth T.C."/>
            <person name="Nybo J."/>
            <person name="Theobald S."/>
            <person name="Brandl J."/>
            <person name="Frisvad J.C."/>
            <person name="Nielsen K.F."/>
            <person name="Lyhne E.K."/>
            <person name="Kogle M.E."/>
            <person name="Kuo A."/>
            <person name="Riley R."/>
            <person name="Clum A."/>
            <person name="Nolan M."/>
            <person name="Lipzen A."/>
            <person name="Salamov A."/>
            <person name="Henrissat B."/>
            <person name="Wiebenga A."/>
            <person name="De Vries R.P."/>
            <person name="Grigoriev I.V."/>
            <person name="Mortensen U.H."/>
            <person name="Andersen M.R."/>
            <person name="Baker S.E."/>
        </authorList>
    </citation>
    <scope>NUCLEOTIDE SEQUENCE [LARGE SCALE GENOMIC DNA]</scope>
    <source>
        <strain evidence="2 3">JOP 1030-1</strain>
    </source>
</reference>
<evidence type="ECO:0000256" key="1">
    <source>
        <dbReference type="SAM" id="MobiDB-lite"/>
    </source>
</evidence>
<accession>A0A318ZC71</accession>
<organism evidence="2 3">
    <name type="scientific">Aspergillus saccharolyticus JOP 1030-1</name>
    <dbReference type="NCBI Taxonomy" id="1450539"/>
    <lineage>
        <taxon>Eukaryota</taxon>
        <taxon>Fungi</taxon>
        <taxon>Dikarya</taxon>
        <taxon>Ascomycota</taxon>
        <taxon>Pezizomycotina</taxon>
        <taxon>Eurotiomycetes</taxon>
        <taxon>Eurotiomycetidae</taxon>
        <taxon>Eurotiales</taxon>
        <taxon>Aspergillaceae</taxon>
        <taxon>Aspergillus</taxon>
        <taxon>Aspergillus subgen. Circumdati</taxon>
    </lineage>
</organism>
<keyword evidence="3" id="KW-1185">Reference proteome</keyword>
<dbReference type="EMBL" id="KZ821233">
    <property type="protein sequence ID" value="PYH45071.1"/>
    <property type="molecule type" value="Genomic_DNA"/>
</dbReference>
<protein>
    <submittedName>
        <fullName evidence="2">Uncharacterized protein</fullName>
    </submittedName>
</protein>
<dbReference type="GeneID" id="37081157"/>
<proteinExistence type="predicted"/>
<dbReference type="RefSeq" id="XP_025431053.1">
    <property type="nucleotide sequence ID" value="XM_025579928.1"/>
</dbReference>
<gene>
    <name evidence="2" type="ORF">BP01DRAFT_52808</name>
</gene>
<dbReference type="Proteomes" id="UP000248349">
    <property type="component" value="Unassembled WGS sequence"/>
</dbReference>